<dbReference type="STRING" id="121290.APY04_0969"/>
<accession>A0A125NVQ6</accession>
<dbReference type="InterPro" id="IPR001647">
    <property type="entry name" value="HTH_TetR"/>
</dbReference>
<comment type="caution">
    <text evidence="6">The sequence shown here is derived from an EMBL/GenBank/DDBJ whole genome shotgun (WGS) entry which is preliminary data.</text>
</comment>
<dbReference type="InterPro" id="IPR036271">
    <property type="entry name" value="Tet_transcr_reg_TetR-rel_C_sf"/>
</dbReference>
<name>A0A125NVQ6_HYPSL</name>
<evidence type="ECO:0000259" key="5">
    <source>
        <dbReference type="PROSITE" id="PS50977"/>
    </source>
</evidence>
<dbReference type="GO" id="GO:0003677">
    <property type="term" value="F:DNA binding"/>
    <property type="evidence" value="ECO:0007669"/>
    <property type="project" value="UniProtKB-UniRule"/>
</dbReference>
<dbReference type="PANTHER" id="PTHR47506:SF1">
    <property type="entry name" value="HTH-TYPE TRANSCRIPTIONAL REGULATOR YJDC"/>
    <property type="match status" value="1"/>
</dbReference>
<evidence type="ECO:0000256" key="3">
    <source>
        <dbReference type="ARBA" id="ARBA00023163"/>
    </source>
</evidence>
<keyword evidence="2 4" id="KW-0238">DNA-binding</keyword>
<dbReference type="OrthoDB" id="9809772at2"/>
<dbReference type="InterPro" id="IPR009057">
    <property type="entry name" value="Homeodomain-like_sf"/>
</dbReference>
<dbReference type="PATRIC" id="fig|121290.4.peg.3073"/>
<proteinExistence type="predicted"/>
<evidence type="ECO:0000313" key="6">
    <source>
        <dbReference type="EMBL" id="KWT70525.1"/>
    </source>
</evidence>
<gene>
    <name evidence="6" type="ORF">APY04_0969</name>
</gene>
<evidence type="ECO:0000256" key="2">
    <source>
        <dbReference type="ARBA" id="ARBA00023125"/>
    </source>
</evidence>
<dbReference type="Gene3D" id="1.10.357.10">
    <property type="entry name" value="Tetracycline Repressor, domain 2"/>
    <property type="match status" value="1"/>
</dbReference>
<reference evidence="6 7" key="1">
    <citation type="submission" date="2015-10" db="EMBL/GenBank/DDBJ databases">
        <title>Transcriptomic analysis of a linuron degrading triple-species bacterial consortium.</title>
        <authorList>
            <person name="Albers P."/>
        </authorList>
    </citation>
    <scope>NUCLEOTIDE SEQUENCE [LARGE SCALE GENOMIC DNA]</scope>
    <source>
        <strain evidence="6 7">WDL6</strain>
    </source>
</reference>
<keyword evidence="7" id="KW-1185">Reference proteome</keyword>
<keyword evidence="1" id="KW-0805">Transcription regulation</keyword>
<keyword evidence="3" id="KW-0804">Transcription</keyword>
<dbReference type="AlphaFoldDB" id="A0A125NVQ6"/>
<dbReference type="RefSeq" id="WP_068460190.1">
    <property type="nucleotide sequence ID" value="NZ_LMTR01000031.1"/>
</dbReference>
<dbReference type="EMBL" id="LMTR01000031">
    <property type="protein sequence ID" value="KWT70525.1"/>
    <property type="molecule type" value="Genomic_DNA"/>
</dbReference>
<organism evidence="6 7">
    <name type="scientific">Hyphomicrobium sulfonivorans</name>
    <dbReference type="NCBI Taxonomy" id="121290"/>
    <lineage>
        <taxon>Bacteria</taxon>
        <taxon>Pseudomonadati</taxon>
        <taxon>Pseudomonadota</taxon>
        <taxon>Alphaproteobacteria</taxon>
        <taxon>Hyphomicrobiales</taxon>
        <taxon>Hyphomicrobiaceae</taxon>
        <taxon>Hyphomicrobium</taxon>
    </lineage>
</organism>
<feature type="DNA-binding region" description="H-T-H motif" evidence="4">
    <location>
        <begin position="28"/>
        <end position="47"/>
    </location>
</feature>
<dbReference type="Proteomes" id="UP000059074">
    <property type="component" value="Unassembled WGS sequence"/>
</dbReference>
<feature type="domain" description="HTH tetR-type" evidence="5">
    <location>
        <begin position="5"/>
        <end position="65"/>
    </location>
</feature>
<dbReference type="PANTHER" id="PTHR47506">
    <property type="entry name" value="TRANSCRIPTIONAL REGULATORY PROTEIN"/>
    <property type="match status" value="1"/>
</dbReference>
<dbReference type="SUPFAM" id="SSF48498">
    <property type="entry name" value="Tetracyclin repressor-like, C-terminal domain"/>
    <property type="match status" value="1"/>
</dbReference>
<dbReference type="PROSITE" id="PS50977">
    <property type="entry name" value="HTH_TETR_2"/>
    <property type="match status" value="1"/>
</dbReference>
<dbReference type="SUPFAM" id="SSF46689">
    <property type="entry name" value="Homeodomain-like"/>
    <property type="match status" value="1"/>
</dbReference>
<protein>
    <submittedName>
        <fullName evidence="6">Transcriptional regulator, TetR family</fullName>
    </submittedName>
</protein>
<evidence type="ECO:0000313" key="7">
    <source>
        <dbReference type="Proteomes" id="UP000059074"/>
    </source>
</evidence>
<evidence type="ECO:0000256" key="4">
    <source>
        <dbReference type="PROSITE-ProRule" id="PRU00335"/>
    </source>
</evidence>
<dbReference type="Pfam" id="PF00440">
    <property type="entry name" value="TetR_N"/>
    <property type="match status" value="1"/>
</dbReference>
<evidence type="ECO:0000256" key="1">
    <source>
        <dbReference type="ARBA" id="ARBA00023015"/>
    </source>
</evidence>
<sequence>MSNAIDTRTALLAEAETLVRTLGYAAFSYGDLSERVGIRKASIHHHFSTKEVLGNALIENYLERFRAQLVELSASGGGAAKQLRTYGDFFSGSLAEGQMPLCGALAADAAYLPPSMQKRVKAFFELHVDWLEMVLRNGAASGEITLHAPPKRTALLLLSTLQGASVVAWALKDPGVIKPVFRQLLDSISRKDA</sequence>